<comment type="catalytic activity">
    <reaction evidence="1">
        <text>Endohydrolysis of (1-&gt;4)-alpha-D-glucosidic linkages in polysaccharides containing three or more (1-&gt;4)-alpha-linked D-glucose units.</text>
        <dbReference type="EC" id="3.2.1.1"/>
    </reaction>
</comment>
<dbReference type="InterPro" id="IPR013780">
    <property type="entry name" value="Glyco_hydro_b"/>
</dbReference>
<gene>
    <name evidence="14" type="ORF">D0859_07044</name>
</gene>
<dbReference type="GO" id="GO:0016052">
    <property type="term" value="P:carbohydrate catabolic process"/>
    <property type="evidence" value="ECO:0007669"/>
    <property type="project" value="InterPro"/>
</dbReference>
<dbReference type="PANTHER" id="PTHR10357">
    <property type="entry name" value="ALPHA-AMYLASE FAMILY MEMBER"/>
    <property type="match status" value="1"/>
</dbReference>
<protein>
    <recommendedName>
        <fullName evidence="4">alpha-amylase</fullName>
        <ecNumber evidence="4">3.2.1.1</ecNumber>
    </recommendedName>
</protein>
<dbReference type="FunFam" id="3.20.20.80:FF:000120">
    <property type="entry name" value="Alpha-amylase A"/>
    <property type="match status" value="1"/>
</dbReference>
<dbReference type="EMBL" id="QWIT01000187">
    <property type="protein sequence ID" value="RMZ28874.1"/>
    <property type="molecule type" value="Genomic_DNA"/>
</dbReference>
<dbReference type="PANTHER" id="PTHR10357:SF218">
    <property type="entry name" value="ALPHA-AMYLASE"/>
    <property type="match status" value="1"/>
</dbReference>
<dbReference type="OrthoDB" id="204980at2759"/>
<dbReference type="AlphaFoldDB" id="A0A3M7ITM4"/>
<dbReference type="GO" id="GO:0005509">
    <property type="term" value="F:calcium ion binding"/>
    <property type="evidence" value="ECO:0007669"/>
    <property type="project" value="InterPro"/>
</dbReference>
<keyword evidence="11" id="KW-0326">Glycosidase</keyword>
<evidence type="ECO:0000256" key="9">
    <source>
        <dbReference type="ARBA" id="ARBA00023180"/>
    </source>
</evidence>
<keyword evidence="5" id="KW-0479">Metal-binding</keyword>
<dbReference type="InterPro" id="IPR006047">
    <property type="entry name" value="GH13_cat_dom"/>
</dbReference>
<dbReference type="Gene3D" id="3.20.20.80">
    <property type="entry name" value="Glycosidases"/>
    <property type="match status" value="1"/>
</dbReference>
<feature type="compositionally biased region" description="Acidic residues" evidence="12">
    <location>
        <begin position="576"/>
        <end position="593"/>
    </location>
</feature>
<evidence type="ECO:0000313" key="15">
    <source>
        <dbReference type="Proteomes" id="UP000281677"/>
    </source>
</evidence>
<evidence type="ECO:0000256" key="6">
    <source>
        <dbReference type="ARBA" id="ARBA00022801"/>
    </source>
</evidence>
<dbReference type="GO" id="GO:0004556">
    <property type="term" value="F:alpha-amylase activity"/>
    <property type="evidence" value="ECO:0007669"/>
    <property type="project" value="UniProtKB-EC"/>
</dbReference>
<evidence type="ECO:0000256" key="4">
    <source>
        <dbReference type="ARBA" id="ARBA00012595"/>
    </source>
</evidence>
<comment type="similarity">
    <text evidence="3">Belongs to the glycosyl hydrolase 13 family.</text>
</comment>
<reference evidence="14 15" key="1">
    <citation type="journal article" date="2018" name="BMC Genomics">
        <title>Genomic evidence for intraspecific hybridization in a clonal and extremely halotolerant yeast.</title>
        <authorList>
            <person name="Gostincar C."/>
            <person name="Stajich J.E."/>
            <person name="Zupancic J."/>
            <person name="Zalar P."/>
            <person name="Gunde-Cimerman N."/>
        </authorList>
    </citation>
    <scope>NUCLEOTIDE SEQUENCE [LARGE SCALE GENOMIC DNA]</scope>
    <source>
        <strain evidence="14 15">EXF-120</strain>
    </source>
</reference>
<evidence type="ECO:0000256" key="1">
    <source>
        <dbReference type="ARBA" id="ARBA00000548"/>
    </source>
</evidence>
<keyword evidence="7" id="KW-0106">Calcium</keyword>
<accession>A0A3M7ITM4</accession>
<evidence type="ECO:0000256" key="12">
    <source>
        <dbReference type="SAM" id="MobiDB-lite"/>
    </source>
</evidence>
<dbReference type="InterPro" id="IPR017853">
    <property type="entry name" value="GH"/>
</dbReference>
<evidence type="ECO:0000256" key="8">
    <source>
        <dbReference type="ARBA" id="ARBA00023157"/>
    </source>
</evidence>
<dbReference type="Pfam" id="PF09260">
    <property type="entry name" value="A_amylase_dom_C"/>
    <property type="match status" value="1"/>
</dbReference>
<feature type="region of interest" description="Disordered" evidence="12">
    <location>
        <begin position="653"/>
        <end position="692"/>
    </location>
</feature>
<keyword evidence="9" id="KW-0325">Glycoprotein</keyword>
<evidence type="ECO:0000256" key="5">
    <source>
        <dbReference type="ARBA" id="ARBA00022723"/>
    </source>
</evidence>
<evidence type="ECO:0000259" key="13">
    <source>
        <dbReference type="SMART" id="SM00642"/>
    </source>
</evidence>
<proteinExistence type="inferred from homology"/>
<comment type="caution">
    <text evidence="14">The sequence shown here is derived from an EMBL/GenBank/DDBJ whole genome shotgun (WGS) entry which is preliminary data.</text>
</comment>
<feature type="region of interest" description="Disordered" evidence="12">
    <location>
        <begin position="564"/>
        <end position="617"/>
    </location>
</feature>
<dbReference type="InterPro" id="IPR015340">
    <property type="entry name" value="A_amylase_C_dom"/>
</dbReference>
<feature type="compositionally biased region" description="Low complexity" evidence="12">
    <location>
        <begin position="594"/>
        <end position="610"/>
    </location>
</feature>
<dbReference type="EC" id="3.2.1.1" evidence="4"/>
<sequence>SHYFLSSLLLHKQRVLSCTESHNFGSIYLPTFLFSTSSKTPALLHCLIILDYLQAATGKSPTLPITMYSSSILASIAALSLALNPLQASAATADEWRGRSIYQVLTDRFARTDGSTSATCNTGEGLYCGGSFKGIQNHLDYIQGMGFDAIWISPITAQIEGTTAYGEAYHGYWQQDLYSINSHFGTSDDLKSLSQALHSRGMYLMVDVVVNHNGWNGSPDTVDYSSFNPFNEKSQYHTPYCPIDYSDLSDLENLHDCWIGDDKVPLPDLRTEDDDVRQGYQKWIHGLVSEYGIDGLRLDTVIQVETGFWSGFQQAAGVYMIGEANAAGAKYVCDYQDYIPGVMNYGQYFPLVDAFKSTSGSISDLANMVNSVKSECTDMSLVGSFSENHDQPRFASLNGDMALARNLITYTMLADGIPIIYEGQEQHYNALGGSNDPYNREAVWFSGYNTDAELYQLVKNLNKIRKQAISDDGSYLSYNAWPTYTGDHVLGMRKGKMTFVTSNLGSSSSDTTVTIGNTGFSGGAQVTDLISCNTMKANNDGSISITISNGQSMAFYPSDSTGGLCGSGSNSGNDSSSDDSNDDSSDNSGDDSSSDNSGNDSSSDNSGDDSPTYVVGPPISFTTFTTAGAPATRYADGTTTTVYATATATYDARSAATTTADSKPWWHNHNKQRSETGFVKKVRAPAAQETSA</sequence>
<evidence type="ECO:0000256" key="7">
    <source>
        <dbReference type="ARBA" id="ARBA00022837"/>
    </source>
</evidence>
<keyword evidence="6" id="KW-0378">Hydrolase</keyword>
<dbReference type="Proteomes" id="UP000281677">
    <property type="component" value="Unassembled WGS sequence"/>
</dbReference>
<comment type="cofactor">
    <cofactor evidence="2">
        <name>Ca(2+)</name>
        <dbReference type="ChEBI" id="CHEBI:29108"/>
    </cofactor>
</comment>
<dbReference type="SUPFAM" id="SSF51011">
    <property type="entry name" value="Glycosyl hydrolase domain"/>
    <property type="match status" value="1"/>
</dbReference>
<evidence type="ECO:0000256" key="11">
    <source>
        <dbReference type="ARBA" id="ARBA00023295"/>
    </source>
</evidence>
<feature type="non-terminal residue" evidence="14">
    <location>
        <position position="1"/>
    </location>
</feature>
<dbReference type="SUPFAM" id="SSF51445">
    <property type="entry name" value="(Trans)glycosidases"/>
    <property type="match status" value="1"/>
</dbReference>
<organism evidence="14 15">
    <name type="scientific">Hortaea werneckii</name>
    <name type="common">Black yeast</name>
    <name type="synonym">Cladosporium werneckii</name>
    <dbReference type="NCBI Taxonomy" id="91943"/>
    <lineage>
        <taxon>Eukaryota</taxon>
        <taxon>Fungi</taxon>
        <taxon>Dikarya</taxon>
        <taxon>Ascomycota</taxon>
        <taxon>Pezizomycotina</taxon>
        <taxon>Dothideomycetes</taxon>
        <taxon>Dothideomycetidae</taxon>
        <taxon>Mycosphaerellales</taxon>
        <taxon>Teratosphaeriaceae</taxon>
        <taxon>Hortaea</taxon>
    </lineage>
</organism>
<dbReference type="Pfam" id="PF00128">
    <property type="entry name" value="Alpha-amylase"/>
    <property type="match status" value="1"/>
</dbReference>
<name>A0A3M7ITM4_HORWE</name>
<feature type="domain" description="Glycosyl hydrolase family 13 catalytic" evidence="13">
    <location>
        <begin position="103"/>
        <end position="465"/>
    </location>
</feature>
<evidence type="ECO:0000256" key="10">
    <source>
        <dbReference type="ARBA" id="ARBA00023277"/>
    </source>
</evidence>
<keyword evidence="8" id="KW-1015">Disulfide bond</keyword>
<evidence type="ECO:0000313" key="14">
    <source>
        <dbReference type="EMBL" id="RMZ28874.1"/>
    </source>
</evidence>
<keyword evidence="10" id="KW-0119">Carbohydrate metabolism</keyword>
<evidence type="ECO:0000256" key="3">
    <source>
        <dbReference type="ARBA" id="ARBA00008061"/>
    </source>
</evidence>
<dbReference type="SMART" id="SM00642">
    <property type="entry name" value="Aamy"/>
    <property type="match status" value="1"/>
</dbReference>
<dbReference type="VEuPathDB" id="FungiDB:BTJ68_03855"/>
<evidence type="ECO:0000256" key="2">
    <source>
        <dbReference type="ARBA" id="ARBA00001913"/>
    </source>
</evidence>
<dbReference type="Gene3D" id="2.60.40.1180">
    <property type="entry name" value="Golgi alpha-mannosidase II"/>
    <property type="match status" value="1"/>
</dbReference>
<dbReference type="CDD" id="cd11319">
    <property type="entry name" value="AmyAc_euk_AmyA"/>
    <property type="match status" value="1"/>
</dbReference>